<sequence>WPSGSTQFGELVTLEINEQGCTINGKPSAAVTVRDFAFHSSKPISLRIENKANAEYVGGFNLFGKHFGDYEQDISVSFVYAI</sequence>
<evidence type="ECO:0000313" key="1">
    <source>
        <dbReference type="EMBL" id="EKC52546.1"/>
    </source>
</evidence>
<dbReference type="EMBL" id="AJWY01011513">
    <property type="protein sequence ID" value="EKC52546.1"/>
    <property type="molecule type" value="Genomic_DNA"/>
</dbReference>
<comment type="caution">
    <text evidence="1">The sequence shown here is derived from an EMBL/GenBank/DDBJ whole genome shotgun (WGS) entry which is preliminary data.</text>
</comment>
<feature type="non-terminal residue" evidence="1">
    <location>
        <position position="1"/>
    </location>
</feature>
<gene>
    <name evidence="1" type="ORF">LEA_16836</name>
</gene>
<organism evidence="1">
    <name type="scientific">human gut metagenome</name>
    <dbReference type="NCBI Taxonomy" id="408170"/>
    <lineage>
        <taxon>unclassified sequences</taxon>
        <taxon>metagenomes</taxon>
        <taxon>organismal metagenomes</taxon>
    </lineage>
</organism>
<name>K1SZ09_9ZZZZ</name>
<proteinExistence type="predicted"/>
<reference evidence="1" key="1">
    <citation type="journal article" date="2013" name="Environ. Microbiol.">
        <title>Microbiota from the distal guts of lean and obese adolescents exhibit partial functional redundancy besides clear differences in community structure.</title>
        <authorList>
            <person name="Ferrer M."/>
            <person name="Ruiz A."/>
            <person name="Lanza F."/>
            <person name="Haange S.B."/>
            <person name="Oberbach A."/>
            <person name="Till H."/>
            <person name="Bargiela R."/>
            <person name="Campoy C."/>
            <person name="Segura M.T."/>
            <person name="Richter M."/>
            <person name="von Bergen M."/>
            <person name="Seifert J."/>
            <person name="Suarez A."/>
        </authorList>
    </citation>
    <scope>NUCLEOTIDE SEQUENCE</scope>
</reference>
<protein>
    <submittedName>
        <fullName evidence="1">Transcriptional regulator, ArsR family</fullName>
    </submittedName>
</protein>
<dbReference type="AlphaFoldDB" id="K1SZ09"/>
<accession>K1SZ09</accession>